<keyword evidence="1" id="KW-0175">Coiled coil</keyword>
<feature type="region of interest" description="Disordered" evidence="2">
    <location>
        <begin position="1005"/>
        <end position="1028"/>
    </location>
</feature>
<protein>
    <recommendedName>
        <fullName evidence="5">Chromosome segregation ATPase</fullName>
    </recommendedName>
</protein>
<evidence type="ECO:0000313" key="3">
    <source>
        <dbReference type="EMBL" id="REH30647.1"/>
    </source>
</evidence>
<evidence type="ECO:0000313" key="4">
    <source>
        <dbReference type="Proteomes" id="UP000256269"/>
    </source>
</evidence>
<keyword evidence="4" id="KW-1185">Reference proteome</keyword>
<gene>
    <name evidence="3" type="ORF">BCF44_1235</name>
</gene>
<proteinExistence type="predicted"/>
<evidence type="ECO:0000256" key="2">
    <source>
        <dbReference type="SAM" id="MobiDB-lite"/>
    </source>
</evidence>
<evidence type="ECO:0000256" key="1">
    <source>
        <dbReference type="SAM" id="Coils"/>
    </source>
</evidence>
<dbReference type="RefSeq" id="WP_116181011.1">
    <property type="nucleotide sequence ID" value="NZ_CP144375.1"/>
</dbReference>
<feature type="coiled-coil region" evidence="1">
    <location>
        <begin position="970"/>
        <end position="997"/>
    </location>
</feature>
<feature type="compositionally biased region" description="Basic and acidic residues" evidence="2">
    <location>
        <begin position="463"/>
        <end position="479"/>
    </location>
</feature>
<dbReference type="OrthoDB" id="3202351at2"/>
<sequence>MTYQLSRLRLASVGDRAARFSDVTLDMSTSDVGSLGEPVDSILWLRNGGGKSSLLSLFFALLLPLRKDFMGKTVKRYLEDYVGTGDTSHTIAEWVAQSENSLLPAAAPRLITGAVYEWVDRRRPFDADRDRDKLKGWYYSFFTVPGELDLDRLPLHDEAGQLRKMKDFVALLRDIATTRPQQFSFALTDQRNQWMETLTSRGLDPALFGYQKEMNHSEGGVAELFNFPSTDRFIDFLIDLTVDSAEPDLVASNLRKIIDILGRKPDLLADRDFCVEVAARLDTLAERHEVATAAESEATTTRHAAARLAGAFAATARGRASDATWFTTEEERLRAAALKLDRERKGVNDIANELFRIAALHRHTAAIGVRDEISSAHTDARDEELAWQAVVPLAERTQVDHEAALVRRQMAEEERQTAPLREERDRAAAALKARYVELAAAEAEAGDTELSRAETAAGEAGEEDRRAQANRDRATEAEVRAENLRGKEIEIGEAVEAAVRLGDLPSSEAAPEVVLAETRTTKRTRKDDLETIRRRRSERPAIRGSLSNRRQALARERATKVSEHDRLAAEHSNLRQRADELAAHPRLAELVQLDDGGRLDLWTEAAGIRAALTHAIALAESAIVDTRVDAADDDRALEGLRTDAFLPTTRDAQRAVEAIRMATGKAARPGWDLLRDLVPEPERGRALENPVVAELAAGVVVADAAAEEVRGAIRSQDGWSVAHVSVCTASQLQHALTGARPEWLVVPNDPALFDPTAAEAARADRELRRDAQDRRMTELHEQAAADRALLGDLGTMLKDCPEGHLQGLETGIEECRQAIAGIDEVDADLKEQGEELERQDELDAIAERDIGDELTAVEGRIQRLTALAAQVAELPGVRQAIEQLDDDARKFRRFAGEATRRANDHRRTDREARDRAASHQADRTRYEQENLRISLLDPDRAALGETGEMLPALLSRFSSADEQWRTVVAKSVLAERLNNLLRRAERADVELAGYLEATRTRAAALLDTPDGQDPARRATARDTARRNAEQLQVQLTHAETEVKAAQAELDTNTPRDRARHTQLDTEPATEAEAREQAQEQAARALTMSSQVTALGRDADEAGRSATEANFAAQVFDQRAHRLEDAAVPVAAPQDAQAFSGDSAQADTETERMLDKLVNANAAAASTGQLRDEAVQEVRKLASANRFSMIPSAIKDRFTGDESSVLSARAASRAEEMRVRRQTIEGQLTDLDRDQGIVVVEIAALVQSVLANLDSANRHSKLPGTLGGWANEHFLRIRFTRPVSEEDLRARIDAVVDRIVTEKSKPEGLALLKRCVHEAVAPRGFTVKVLKPNSDLAVEPVDVTRLGKFSGGEKLTVCVALYCTLARLRAINRGQGTSALGGTLVLDNPLGTASHVALLRLQRDVAAAHGVQLVYTTGVEDLGAVGQFPNVLRMRNAPGTLRARRYVVVEDRFDTTADGITSVRVAGDEPTAEPSA</sequence>
<organism evidence="3 4">
    <name type="scientific">Kutzneria buriramensis</name>
    <dbReference type="NCBI Taxonomy" id="1045776"/>
    <lineage>
        <taxon>Bacteria</taxon>
        <taxon>Bacillati</taxon>
        <taxon>Actinomycetota</taxon>
        <taxon>Actinomycetes</taxon>
        <taxon>Pseudonocardiales</taxon>
        <taxon>Pseudonocardiaceae</taxon>
        <taxon>Kutzneria</taxon>
    </lineage>
</organism>
<reference evidence="3 4" key="1">
    <citation type="submission" date="2018-08" db="EMBL/GenBank/DDBJ databases">
        <title>Genomic Encyclopedia of Archaeal and Bacterial Type Strains, Phase II (KMG-II): from individual species to whole genera.</title>
        <authorList>
            <person name="Goeker M."/>
        </authorList>
    </citation>
    <scope>NUCLEOTIDE SEQUENCE [LARGE SCALE GENOMIC DNA]</scope>
    <source>
        <strain evidence="3 4">DSM 45791</strain>
    </source>
</reference>
<feature type="region of interest" description="Disordered" evidence="2">
    <location>
        <begin position="1045"/>
        <end position="1085"/>
    </location>
</feature>
<feature type="region of interest" description="Disordered" evidence="2">
    <location>
        <begin position="537"/>
        <end position="571"/>
    </location>
</feature>
<feature type="region of interest" description="Disordered" evidence="2">
    <location>
        <begin position="895"/>
        <end position="924"/>
    </location>
</feature>
<feature type="compositionally biased region" description="Basic and acidic residues" evidence="2">
    <location>
        <begin position="553"/>
        <end position="571"/>
    </location>
</feature>
<dbReference type="EMBL" id="QUNO01000023">
    <property type="protein sequence ID" value="REH30647.1"/>
    <property type="molecule type" value="Genomic_DNA"/>
</dbReference>
<comment type="caution">
    <text evidence="3">The sequence shown here is derived from an EMBL/GenBank/DDBJ whole genome shotgun (WGS) entry which is preliminary data.</text>
</comment>
<name>A0A3E0GVZ6_9PSEU</name>
<feature type="compositionally biased region" description="Basic and acidic residues" evidence="2">
    <location>
        <begin position="1053"/>
        <end position="1063"/>
    </location>
</feature>
<feature type="compositionally biased region" description="Basic and acidic residues" evidence="2">
    <location>
        <begin position="1013"/>
        <end position="1028"/>
    </location>
</feature>
<evidence type="ECO:0008006" key="5">
    <source>
        <dbReference type="Google" id="ProtNLM"/>
    </source>
</evidence>
<dbReference type="Proteomes" id="UP000256269">
    <property type="component" value="Unassembled WGS sequence"/>
</dbReference>
<accession>A0A3E0GVZ6</accession>
<feature type="region of interest" description="Disordered" evidence="2">
    <location>
        <begin position="443"/>
        <end position="479"/>
    </location>
</feature>